<reference evidence="7" key="1">
    <citation type="journal article" date="2014" name="PLoS ONE">
        <title>Transcriptome-Based Identification of ABC Transporters in the Western Tarnished Plant Bug Lygus hesperus.</title>
        <authorList>
            <person name="Hull J.J."/>
            <person name="Chaney K."/>
            <person name="Geib S.M."/>
            <person name="Fabrick J.A."/>
            <person name="Brent C.S."/>
            <person name="Walsh D."/>
            <person name="Lavine L.C."/>
        </authorList>
    </citation>
    <scope>NUCLEOTIDE SEQUENCE</scope>
</reference>
<evidence type="ECO:0000256" key="3">
    <source>
        <dbReference type="ARBA" id="ARBA00022806"/>
    </source>
</evidence>
<accession>A0A0A9XLZ1</accession>
<keyword evidence="3 7" id="KW-0347">Helicase</keyword>
<evidence type="ECO:0000256" key="2">
    <source>
        <dbReference type="ARBA" id="ARBA00022801"/>
    </source>
</evidence>
<evidence type="ECO:0000256" key="1">
    <source>
        <dbReference type="ARBA" id="ARBA00022741"/>
    </source>
</evidence>
<feature type="region of interest" description="Disordered" evidence="5">
    <location>
        <begin position="1"/>
        <end position="21"/>
    </location>
</feature>
<dbReference type="Pfam" id="PF00580">
    <property type="entry name" value="UvrD-helicase"/>
    <property type="match status" value="1"/>
</dbReference>
<dbReference type="Gene3D" id="3.40.50.300">
    <property type="entry name" value="P-loop containing nucleotide triphosphate hydrolases"/>
    <property type="match status" value="1"/>
</dbReference>
<proteinExistence type="predicted"/>
<dbReference type="AlphaFoldDB" id="A0A0A9XLZ1"/>
<evidence type="ECO:0000313" key="7">
    <source>
        <dbReference type="EMBL" id="JAG20641.1"/>
    </source>
</evidence>
<gene>
    <name evidence="7" type="primary">pcrA</name>
    <name evidence="7" type="ORF">CM83_26869</name>
</gene>
<dbReference type="InterPro" id="IPR014016">
    <property type="entry name" value="UvrD-like_ATP-bd"/>
</dbReference>
<name>A0A0A9XLZ1_LYGHE</name>
<reference evidence="7" key="2">
    <citation type="submission" date="2014-07" db="EMBL/GenBank/DDBJ databases">
        <authorList>
            <person name="Hull J."/>
        </authorList>
    </citation>
    <scope>NUCLEOTIDE SEQUENCE</scope>
</reference>
<dbReference type="GO" id="GO:0000725">
    <property type="term" value="P:recombinational repair"/>
    <property type="evidence" value="ECO:0007669"/>
    <property type="project" value="TreeGrafter"/>
</dbReference>
<dbReference type="GO" id="GO:0016787">
    <property type="term" value="F:hydrolase activity"/>
    <property type="evidence" value="ECO:0007669"/>
    <property type="project" value="UniProtKB-KW"/>
</dbReference>
<organism evidence="7">
    <name type="scientific">Lygus hesperus</name>
    <name type="common">Western plant bug</name>
    <dbReference type="NCBI Taxonomy" id="30085"/>
    <lineage>
        <taxon>Eukaryota</taxon>
        <taxon>Metazoa</taxon>
        <taxon>Ecdysozoa</taxon>
        <taxon>Arthropoda</taxon>
        <taxon>Hexapoda</taxon>
        <taxon>Insecta</taxon>
        <taxon>Pterygota</taxon>
        <taxon>Neoptera</taxon>
        <taxon>Paraneoptera</taxon>
        <taxon>Hemiptera</taxon>
        <taxon>Heteroptera</taxon>
        <taxon>Panheteroptera</taxon>
        <taxon>Cimicomorpha</taxon>
        <taxon>Miridae</taxon>
        <taxon>Mirini</taxon>
        <taxon>Lygus</taxon>
    </lineage>
</organism>
<dbReference type="GO" id="GO:0005634">
    <property type="term" value="C:nucleus"/>
    <property type="evidence" value="ECO:0007669"/>
    <property type="project" value="TreeGrafter"/>
</dbReference>
<feature type="domain" description="UvrD-like helicase ATP-binding" evidence="6">
    <location>
        <begin position="28"/>
        <end position="99"/>
    </location>
</feature>
<feature type="compositionally biased region" description="Basic and acidic residues" evidence="5">
    <location>
        <begin position="8"/>
        <end position="20"/>
    </location>
</feature>
<sequence length="107" mass="11778">MSVNTSDNHPDDTHKGEEPVKMTSLELLDPSQRAAVVFDPAMPLLIKAGAGSGKTQTMATRVAFLISHRQVLPHTVLGIVFTRHAAETLRERVKTILLHELHHGKLL</sequence>
<dbReference type="SUPFAM" id="SSF52540">
    <property type="entry name" value="P-loop containing nucleoside triphosphate hydrolases"/>
    <property type="match status" value="1"/>
</dbReference>
<evidence type="ECO:0000256" key="5">
    <source>
        <dbReference type="SAM" id="MobiDB-lite"/>
    </source>
</evidence>
<dbReference type="PANTHER" id="PTHR11070">
    <property type="entry name" value="UVRD / RECB / PCRA DNA HELICASE FAMILY MEMBER"/>
    <property type="match status" value="1"/>
</dbReference>
<dbReference type="EMBL" id="GBHO01022963">
    <property type="protein sequence ID" value="JAG20641.1"/>
    <property type="molecule type" value="Transcribed_RNA"/>
</dbReference>
<dbReference type="GO" id="GO:0043138">
    <property type="term" value="F:3'-5' DNA helicase activity"/>
    <property type="evidence" value="ECO:0007669"/>
    <property type="project" value="TreeGrafter"/>
</dbReference>
<evidence type="ECO:0000256" key="4">
    <source>
        <dbReference type="ARBA" id="ARBA00022840"/>
    </source>
</evidence>
<dbReference type="GO" id="GO:0003677">
    <property type="term" value="F:DNA binding"/>
    <property type="evidence" value="ECO:0007669"/>
    <property type="project" value="InterPro"/>
</dbReference>
<dbReference type="GO" id="GO:0005524">
    <property type="term" value="F:ATP binding"/>
    <property type="evidence" value="ECO:0007669"/>
    <property type="project" value="UniProtKB-KW"/>
</dbReference>
<keyword evidence="1" id="KW-0547">Nucleotide-binding</keyword>
<evidence type="ECO:0000259" key="6">
    <source>
        <dbReference type="Pfam" id="PF00580"/>
    </source>
</evidence>
<dbReference type="InterPro" id="IPR000212">
    <property type="entry name" value="DNA_helicase_UvrD/REP"/>
</dbReference>
<keyword evidence="4" id="KW-0067">ATP-binding</keyword>
<keyword evidence="2" id="KW-0378">Hydrolase</keyword>
<dbReference type="PANTHER" id="PTHR11070:SF2">
    <property type="entry name" value="ATP-DEPENDENT DNA HELICASE SRS2"/>
    <property type="match status" value="1"/>
</dbReference>
<protein>
    <submittedName>
        <fullName evidence="7">ATP-dependent DNA helicase pcrA</fullName>
    </submittedName>
</protein>
<dbReference type="InterPro" id="IPR027417">
    <property type="entry name" value="P-loop_NTPase"/>
</dbReference>